<sequence>MEHALRCNDMKCRAELREQAVVSTCCHIFCLDCSNRTGLTCAPPDQRACPACQTPLSRPDDATLANLNPSEDYKTSVLSGLNPEAVMECATHALSFWSYQMTQDLTWESHRFKVLSSRYNELNATLDNIVNNANAQLTSLHSRIASMVLDHETLSRKNEELSLAYKAKNRKLLQTQELYDKVKRKASLGHIQDAASDAIDSTLHAASPLDTRAVDSNGPHVAYEHQQSEVLHGTTRYGDNLSHPGVTLAPRVATNMKASMWANAAPTKVDVPATPSTHRQRLNVDAVRLSAVPGLVARTPITLQGSRQTRQPLREIQSKRYNQVDNFSGLGLSSRLKTSQAPVSANTTGPILRPRVVHRPPEFNVDLLPNNPHNTGINFYPTV</sequence>
<dbReference type="InParanoid" id="A0A2T3AKQ6"/>
<name>A0A2T3AKQ6_9PEZI</name>
<dbReference type="GO" id="GO:0000795">
    <property type="term" value="C:synaptonemal complex"/>
    <property type="evidence" value="ECO:0007669"/>
    <property type="project" value="InterPro"/>
</dbReference>
<dbReference type="PANTHER" id="PTHR14305:SF0">
    <property type="entry name" value="E3 UBIQUITIN-PROTEIN LIGASE CCNB1IP1"/>
    <property type="match status" value="1"/>
</dbReference>
<keyword evidence="1" id="KW-0862">Zinc</keyword>
<dbReference type="GO" id="GO:0007131">
    <property type="term" value="P:reciprocal meiotic recombination"/>
    <property type="evidence" value="ECO:0007669"/>
    <property type="project" value="InterPro"/>
</dbReference>
<dbReference type="PROSITE" id="PS50089">
    <property type="entry name" value="ZF_RING_2"/>
    <property type="match status" value="1"/>
</dbReference>
<dbReference type="InterPro" id="IPR001841">
    <property type="entry name" value="Znf_RING"/>
</dbReference>
<keyword evidence="1" id="KW-0479">Metal-binding</keyword>
<dbReference type="STRING" id="2025994.A0A2T3AKQ6"/>
<dbReference type="Proteomes" id="UP000241462">
    <property type="component" value="Unassembled WGS sequence"/>
</dbReference>
<evidence type="ECO:0000313" key="3">
    <source>
        <dbReference type="EMBL" id="PSS02240.1"/>
    </source>
</evidence>
<dbReference type="PANTHER" id="PTHR14305">
    <property type="entry name" value="E3 UBIQUITIN-PROTEIN LIGASE CCNB1IP1"/>
    <property type="match status" value="1"/>
</dbReference>
<dbReference type="EMBL" id="KZ678378">
    <property type="protein sequence ID" value="PSS02240.1"/>
    <property type="molecule type" value="Genomic_DNA"/>
</dbReference>
<dbReference type="GO" id="GO:0008270">
    <property type="term" value="F:zinc ion binding"/>
    <property type="evidence" value="ECO:0007669"/>
    <property type="project" value="UniProtKB-KW"/>
</dbReference>
<evidence type="ECO:0000313" key="4">
    <source>
        <dbReference type="Proteomes" id="UP000241462"/>
    </source>
</evidence>
<keyword evidence="4" id="KW-1185">Reference proteome</keyword>
<accession>A0A2T3AKQ6</accession>
<organism evidence="3 4">
    <name type="scientific">Coniella lustricola</name>
    <dbReference type="NCBI Taxonomy" id="2025994"/>
    <lineage>
        <taxon>Eukaryota</taxon>
        <taxon>Fungi</taxon>
        <taxon>Dikarya</taxon>
        <taxon>Ascomycota</taxon>
        <taxon>Pezizomycotina</taxon>
        <taxon>Sordariomycetes</taxon>
        <taxon>Sordariomycetidae</taxon>
        <taxon>Diaporthales</taxon>
        <taxon>Schizoparmaceae</taxon>
        <taxon>Coniella</taxon>
    </lineage>
</organism>
<proteinExistence type="predicted"/>
<keyword evidence="1" id="KW-0863">Zinc-finger</keyword>
<feature type="domain" description="RING-type" evidence="2">
    <location>
        <begin position="12"/>
        <end position="53"/>
    </location>
</feature>
<evidence type="ECO:0000256" key="1">
    <source>
        <dbReference type="PROSITE-ProRule" id="PRU00175"/>
    </source>
</evidence>
<dbReference type="InterPro" id="IPR042448">
    <property type="entry name" value="CCNB1IP1"/>
</dbReference>
<protein>
    <recommendedName>
        <fullName evidence="2">RING-type domain-containing protein</fullName>
    </recommendedName>
</protein>
<dbReference type="AlphaFoldDB" id="A0A2T3AKQ6"/>
<evidence type="ECO:0000259" key="2">
    <source>
        <dbReference type="PROSITE" id="PS50089"/>
    </source>
</evidence>
<reference evidence="3 4" key="1">
    <citation type="journal article" date="2018" name="Mycol. Prog.">
        <title>Coniella lustricola, a new species from submerged detritus.</title>
        <authorList>
            <person name="Raudabaugh D.B."/>
            <person name="Iturriaga T."/>
            <person name="Carver A."/>
            <person name="Mondo S."/>
            <person name="Pangilinan J."/>
            <person name="Lipzen A."/>
            <person name="He G."/>
            <person name="Amirebrahimi M."/>
            <person name="Grigoriev I.V."/>
            <person name="Miller A.N."/>
        </authorList>
    </citation>
    <scope>NUCLEOTIDE SEQUENCE [LARGE SCALE GENOMIC DNA]</scope>
    <source>
        <strain evidence="3 4">B22-T-1</strain>
    </source>
</reference>
<dbReference type="GO" id="GO:0061630">
    <property type="term" value="F:ubiquitin protein ligase activity"/>
    <property type="evidence" value="ECO:0007669"/>
    <property type="project" value="InterPro"/>
</dbReference>
<gene>
    <name evidence="3" type="ORF">BD289DRAFT_422222</name>
</gene>
<dbReference type="OrthoDB" id="441210at2759"/>